<dbReference type="PANTHER" id="PTHR42791:SF4">
    <property type="entry name" value="ACETYLTRANSFERASE, GNAT FAMILY FAMILY (AFU_ORTHOLOGUE AFUA_4G09540)-RELATED"/>
    <property type="match status" value="1"/>
</dbReference>
<proteinExistence type="predicted"/>
<keyword evidence="2" id="KW-0808">Transferase</keyword>
<dbReference type="InterPro" id="IPR052523">
    <property type="entry name" value="Trichothecene_AcTrans"/>
</dbReference>
<dbReference type="Pfam" id="PF00583">
    <property type="entry name" value="Acetyltransf_1"/>
    <property type="match status" value="1"/>
</dbReference>
<evidence type="ECO:0000313" key="2">
    <source>
        <dbReference type="EMBL" id="WIM69628.1"/>
    </source>
</evidence>
<gene>
    <name evidence="2" type="ORF">QP029_10345</name>
</gene>
<protein>
    <submittedName>
        <fullName evidence="2">GNAT family N-acetyltransferase</fullName>
        <ecNumber evidence="2">2.3.1.-</ecNumber>
    </submittedName>
</protein>
<dbReference type="EMBL" id="CP126970">
    <property type="protein sequence ID" value="WIM69628.1"/>
    <property type="molecule type" value="Genomic_DNA"/>
</dbReference>
<sequence>MIRSMSPADRTAVAAVLADAFTEHELFVWALPDATTRRDVLAAYFSVEMLNGEVRVHEQDGQILGVAVWLDGSEPSLPQRAWLPVARAALRLLGPVSIARTLYRGWRADRSVHRSRPDTHPPVLGWLAVSPPAQGGGIGRALVKDGIEHFPGDAYLECSASLINYYSRLGFSPVKSFPLGAGGPVFTAMSS</sequence>
<dbReference type="InterPro" id="IPR000182">
    <property type="entry name" value="GNAT_dom"/>
</dbReference>
<dbReference type="PROSITE" id="PS51186">
    <property type="entry name" value="GNAT"/>
    <property type="match status" value="1"/>
</dbReference>
<dbReference type="EC" id="2.3.1.-" evidence="2"/>
<dbReference type="GO" id="GO:0016746">
    <property type="term" value="F:acyltransferase activity"/>
    <property type="evidence" value="ECO:0007669"/>
    <property type="project" value="UniProtKB-KW"/>
</dbReference>
<dbReference type="SUPFAM" id="SSF55729">
    <property type="entry name" value="Acyl-CoA N-acyltransferases (Nat)"/>
    <property type="match status" value="1"/>
</dbReference>
<reference evidence="2 3" key="1">
    <citation type="submission" date="2023-05" db="EMBL/GenBank/DDBJ databases">
        <title>Corynebacterium suedekumii sp. nov. and Corynebacterium breve sp. nov. isolated from raw cow's milk.</title>
        <authorList>
            <person name="Baer M.K."/>
            <person name="Mehl L."/>
            <person name="Hellmuth R."/>
            <person name="Marke G."/>
            <person name="Lipski A."/>
        </authorList>
    </citation>
    <scope>NUCLEOTIDE SEQUENCE [LARGE SCALE GENOMIC DNA]</scope>
    <source>
        <strain evidence="2 3">LM112</strain>
    </source>
</reference>
<dbReference type="Proteomes" id="UP001238805">
    <property type="component" value="Chromosome"/>
</dbReference>
<name>A0ABY8VJD7_9CORY</name>
<feature type="domain" description="N-acetyltransferase" evidence="1">
    <location>
        <begin position="1"/>
        <end position="191"/>
    </location>
</feature>
<dbReference type="InterPro" id="IPR016181">
    <property type="entry name" value="Acyl_CoA_acyltransferase"/>
</dbReference>
<keyword evidence="2" id="KW-0012">Acyltransferase</keyword>
<dbReference type="CDD" id="cd04301">
    <property type="entry name" value="NAT_SF"/>
    <property type="match status" value="1"/>
</dbReference>
<dbReference type="Gene3D" id="3.40.630.30">
    <property type="match status" value="1"/>
</dbReference>
<evidence type="ECO:0000259" key="1">
    <source>
        <dbReference type="PROSITE" id="PS51186"/>
    </source>
</evidence>
<dbReference type="RefSeq" id="WP_284874222.1">
    <property type="nucleotide sequence ID" value="NZ_CP126970.1"/>
</dbReference>
<accession>A0ABY8VJD7</accession>
<organism evidence="2 3">
    <name type="scientific">Corynebacterium suedekumii</name>
    <dbReference type="NCBI Taxonomy" id="3049801"/>
    <lineage>
        <taxon>Bacteria</taxon>
        <taxon>Bacillati</taxon>
        <taxon>Actinomycetota</taxon>
        <taxon>Actinomycetes</taxon>
        <taxon>Mycobacteriales</taxon>
        <taxon>Corynebacteriaceae</taxon>
        <taxon>Corynebacterium</taxon>
    </lineage>
</organism>
<dbReference type="PANTHER" id="PTHR42791">
    <property type="entry name" value="GNAT FAMILY ACETYLTRANSFERASE"/>
    <property type="match status" value="1"/>
</dbReference>
<keyword evidence="3" id="KW-1185">Reference proteome</keyword>
<evidence type="ECO:0000313" key="3">
    <source>
        <dbReference type="Proteomes" id="UP001238805"/>
    </source>
</evidence>